<dbReference type="EMBL" id="ON887157">
    <property type="protein sequence ID" value="WBR14323.1"/>
    <property type="molecule type" value="Genomic_DNA"/>
</dbReference>
<proteinExistence type="predicted"/>
<name>A0AA95J443_9VIRU</name>
<dbReference type="Proteomes" id="UP001185135">
    <property type="component" value="Segment"/>
</dbReference>
<gene>
    <name evidence="1" type="ORF">pkur_cds_148</name>
</gene>
<sequence length="73" mass="7943">MPTQRIDPGGAHARAEATASLARTIDVEIGAWKAEMTRRIIILRQEIAVTAAMVGLSLDQETDDPECDRPRGV</sequence>
<organism evidence="1 2">
    <name type="scientific">Pandoravirus kuranda</name>
    <dbReference type="NCBI Taxonomy" id="3019033"/>
    <lineage>
        <taxon>Viruses</taxon>
        <taxon>Pandoravirus</taxon>
    </lineage>
</organism>
<evidence type="ECO:0000313" key="1">
    <source>
        <dbReference type="EMBL" id="WBR14323.1"/>
    </source>
</evidence>
<reference evidence="1" key="1">
    <citation type="submission" date="2022-06" db="EMBL/GenBank/DDBJ databases">
        <authorList>
            <person name="Legendre M."/>
            <person name="Claverie J.-M."/>
            <person name="Alempic J.-M."/>
            <person name="Abergel C."/>
        </authorList>
    </citation>
    <scope>NUCLEOTIDE SEQUENCE</scope>
    <source>
        <strain evidence="1">Kuranda</strain>
    </source>
</reference>
<protein>
    <submittedName>
        <fullName evidence="1">Uncharacterized protein</fullName>
    </submittedName>
</protein>
<accession>A0AA95J443</accession>
<evidence type="ECO:0000313" key="2">
    <source>
        <dbReference type="Proteomes" id="UP001185135"/>
    </source>
</evidence>